<gene>
    <name evidence="1" type="ORF">I4902_13400</name>
</gene>
<accession>A0ABS0IW61</accession>
<evidence type="ECO:0000313" key="1">
    <source>
        <dbReference type="EMBL" id="MBG2880259.1"/>
    </source>
</evidence>
<dbReference type="Pfam" id="PF15937">
    <property type="entry name" value="PrlF_antitoxin"/>
    <property type="match status" value="1"/>
</dbReference>
<name>A0ABS0IW61_9GAMM</name>
<comment type="caution">
    <text evidence="1">The sequence shown here is derived from an EMBL/GenBank/DDBJ whole genome shotgun (WGS) entry which is preliminary data.</text>
</comment>
<proteinExistence type="predicted"/>
<dbReference type="Proteomes" id="UP000614721">
    <property type="component" value="Unassembled WGS sequence"/>
</dbReference>
<dbReference type="EMBL" id="JADSJP010000022">
    <property type="protein sequence ID" value="MBG2880259.1"/>
    <property type="molecule type" value="Genomic_DNA"/>
</dbReference>
<organism evidence="1 2">
    <name type="scientific">Proteus alimentorum</name>
    <dbReference type="NCBI Taxonomy" id="1973495"/>
    <lineage>
        <taxon>Bacteria</taxon>
        <taxon>Pseudomonadati</taxon>
        <taxon>Pseudomonadota</taxon>
        <taxon>Gammaproteobacteria</taxon>
        <taxon>Enterobacterales</taxon>
        <taxon>Morganellaceae</taxon>
        <taxon>Proteus</taxon>
    </lineage>
</organism>
<sequence>MSEFLSFLEKDMKKNAQHIKSVPTTLWAEVKELTDGVEIDLDAPLTD</sequence>
<protein>
    <submittedName>
        <fullName evidence="1">Type II toxin-antitoxin system PrlF family antitoxin</fullName>
    </submittedName>
</protein>
<evidence type="ECO:0000313" key="2">
    <source>
        <dbReference type="Proteomes" id="UP000614721"/>
    </source>
</evidence>
<dbReference type="InterPro" id="IPR031848">
    <property type="entry name" value="PrlF_antitoxin"/>
</dbReference>
<keyword evidence="2" id="KW-1185">Reference proteome</keyword>
<reference evidence="1 2" key="1">
    <citation type="submission" date="2020-11" db="EMBL/GenBank/DDBJ databases">
        <title>Enhanced detection system for hospital associated transmission using whole genome sequencing surveillance.</title>
        <authorList>
            <person name="Harrison L.H."/>
            <person name="Van Tyne D."/>
            <person name="Marsh J.W."/>
            <person name="Griffith M.P."/>
            <person name="Snyder D.J."/>
            <person name="Cooper V.S."/>
            <person name="Mustapha M."/>
        </authorList>
    </citation>
    <scope>NUCLEOTIDE SEQUENCE [LARGE SCALE GENOMIC DNA]</scope>
    <source>
        <strain evidence="1 2">PR00075</strain>
    </source>
</reference>